<reference evidence="1" key="2">
    <citation type="journal article" date="2015" name="Fish Shellfish Immunol.">
        <title>Early steps in the European eel (Anguilla anguilla)-Vibrio vulnificus interaction in the gills: Role of the RtxA13 toxin.</title>
        <authorList>
            <person name="Callol A."/>
            <person name="Pajuelo D."/>
            <person name="Ebbesson L."/>
            <person name="Teles M."/>
            <person name="MacKenzie S."/>
            <person name="Amaro C."/>
        </authorList>
    </citation>
    <scope>NUCLEOTIDE SEQUENCE</scope>
</reference>
<name>A0A0E9S9A5_ANGAN</name>
<reference evidence="1" key="1">
    <citation type="submission" date="2014-11" db="EMBL/GenBank/DDBJ databases">
        <authorList>
            <person name="Amaro Gonzalez C."/>
        </authorList>
    </citation>
    <scope>NUCLEOTIDE SEQUENCE</scope>
</reference>
<sequence>MTTGALNNDTQNSVQRREMTHTQFNYHFYI</sequence>
<organism evidence="1">
    <name type="scientific">Anguilla anguilla</name>
    <name type="common">European freshwater eel</name>
    <name type="synonym">Muraena anguilla</name>
    <dbReference type="NCBI Taxonomy" id="7936"/>
    <lineage>
        <taxon>Eukaryota</taxon>
        <taxon>Metazoa</taxon>
        <taxon>Chordata</taxon>
        <taxon>Craniata</taxon>
        <taxon>Vertebrata</taxon>
        <taxon>Euteleostomi</taxon>
        <taxon>Actinopterygii</taxon>
        <taxon>Neopterygii</taxon>
        <taxon>Teleostei</taxon>
        <taxon>Anguilliformes</taxon>
        <taxon>Anguillidae</taxon>
        <taxon>Anguilla</taxon>
    </lineage>
</organism>
<proteinExistence type="predicted"/>
<dbReference type="AlphaFoldDB" id="A0A0E9S9A5"/>
<accession>A0A0E9S9A5</accession>
<protein>
    <submittedName>
        <fullName evidence="1">Uncharacterized protein</fullName>
    </submittedName>
</protein>
<evidence type="ECO:0000313" key="1">
    <source>
        <dbReference type="EMBL" id="JAH37989.1"/>
    </source>
</evidence>
<dbReference type="EMBL" id="GBXM01070588">
    <property type="protein sequence ID" value="JAH37989.1"/>
    <property type="molecule type" value="Transcribed_RNA"/>
</dbReference>